<sequence length="132" mass="14183">MGEEMRLHIAEDGADPERVAALTGYLRDELRQLDVAEVRALPGSEPPPGSRAFDAVAVGGLLVTLGRSAEGLRSVVGAIRAWLSRGDGVRRTVRLELGGDVLELSEASAADQQRLIELFVRRHEPTGDSDGR</sequence>
<proteinExistence type="predicted"/>
<comment type="caution">
    <text evidence="1">The sequence shown here is derived from an EMBL/GenBank/DDBJ whole genome shotgun (WGS) entry which is preliminary data.</text>
</comment>
<gene>
    <name evidence="1" type="ORF">ACFFHU_17400</name>
</gene>
<keyword evidence="2" id="KW-1185">Reference proteome</keyword>
<dbReference type="EMBL" id="JBHLUE010000013">
    <property type="protein sequence ID" value="MFC0565900.1"/>
    <property type="molecule type" value="Genomic_DNA"/>
</dbReference>
<protein>
    <submittedName>
        <fullName evidence="1">Uncharacterized protein</fullName>
    </submittedName>
</protein>
<evidence type="ECO:0000313" key="1">
    <source>
        <dbReference type="EMBL" id="MFC0565900.1"/>
    </source>
</evidence>
<name>A0ABV6NYP4_9ACTN</name>
<dbReference type="RefSeq" id="WP_377340195.1">
    <property type="nucleotide sequence ID" value="NZ_JBHLUE010000013.1"/>
</dbReference>
<reference evidence="1 2" key="1">
    <citation type="submission" date="2024-09" db="EMBL/GenBank/DDBJ databases">
        <authorList>
            <person name="Sun Q."/>
            <person name="Mori K."/>
        </authorList>
    </citation>
    <scope>NUCLEOTIDE SEQUENCE [LARGE SCALE GENOMIC DNA]</scope>
    <source>
        <strain evidence="1 2">TBRC 2205</strain>
    </source>
</reference>
<accession>A0ABV6NYP4</accession>
<dbReference type="Proteomes" id="UP001589894">
    <property type="component" value="Unassembled WGS sequence"/>
</dbReference>
<evidence type="ECO:0000313" key="2">
    <source>
        <dbReference type="Proteomes" id="UP001589894"/>
    </source>
</evidence>
<organism evidence="1 2">
    <name type="scientific">Plantactinospora siamensis</name>
    <dbReference type="NCBI Taxonomy" id="555372"/>
    <lineage>
        <taxon>Bacteria</taxon>
        <taxon>Bacillati</taxon>
        <taxon>Actinomycetota</taxon>
        <taxon>Actinomycetes</taxon>
        <taxon>Micromonosporales</taxon>
        <taxon>Micromonosporaceae</taxon>
        <taxon>Plantactinospora</taxon>
    </lineage>
</organism>